<gene>
    <name evidence="1" type="ORF">CK203_060338</name>
</gene>
<sequence length="144" mass="15145">MSLPVLPIPLPPPLSCVLEPAILISTPAVPTSDLLKLSQPQVADATLSALSIMAHLDTLQKLFVSIDSRIDACLKVDGNTNVIGSGSNTRALTVDDVIFIHTTDSGVDIIIKDDPPMVQVGGEAITPIVEITNQATTPILEDID</sequence>
<protein>
    <submittedName>
        <fullName evidence="1">Uncharacterized protein</fullName>
    </submittedName>
</protein>
<reference evidence="1 2" key="1">
    <citation type="journal article" date="2018" name="PLoS Genet.">
        <title>Population sequencing reveals clonal diversity and ancestral inbreeding in the grapevine cultivar Chardonnay.</title>
        <authorList>
            <person name="Roach M.J."/>
            <person name="Johnson D.L."/>
            <person name="Bohlmann J."/>
            <person name="van Vuuren H.J."/>
            <person name="Jones S.J."/>
            <person name="Pretorius I.S."/>
            <person name="Schmidt S.A."/>
            <person name="Borneman A.R."/>
        </authorList>
    </citation>
    <scope>NUCLEOTIDE SEQUENCE [LARGE SCALE GENOMIC DNA]</scope>
    <source>
        <strain evidence="2">cv. Chardonnay</strain>
        <tissue evidence="1">Leaf</tissue>
    </source>
</reference>
<accession>A0A438FRZ5</accession>
<comment type="caution">
    <text evidence="1">The sequence shown here is derived from an EMBL/GenBank/DDBJ whole genome shotgun (WGS) entry which is preliminary data.</text>
</comment>
<proteinExistence type="predicted"/>
<dbReference type="EMBL" id="QGNW01000762">
    <property type="protein sequence ID" value="RVW62725.1"/>
    <property type="molecule type" value="Genomic_DNA"/>
</dbReference>
<dbReference type="Proteomes" id="UP000288805">
    <property type="component" value="Unassembled WGS sequence"/>
</dbReference>
<evidence type="ECO:0000313" key="2">
    <source>
        <dbReference type="Proteomes" id="UP000288805"/>
    </source>
</evidence>
<evidence type="ECO:0000313" key="1">
    <source>
        <dbReference type="EMBL" id="RVW62725.1"/>
    </source>
</evidence>
<organism evidence="1 2">
    <name type="scientific">Vitis vinifera</name>
    <name type="common">Grape</name>
    <dbReference type="NCBI Taxonomy" id="29760"/>
    <lineage>
        <taxon>Eukaryota</taxon>
        <taxon>Viridiplantae</taxon>
        <taxon>Streptophyta</taxon>
        <taxon>Embryophyta</taxon>
        <taxon>Tracheophyta</taxon>
        <taxon>Spermatophyta</taxon>
        <taxon>Magnoliopsida</taxon>
        <taxon>eudicotyledons</taxon>
        <taxon>Gunneridae</taxon>
        <taxon>Pentapetalae</taxon>
        <taxon>rosids</taxon>
        <taxon>Vitales</taxon>
        <taxon>Vitaceae</taxon>
        <taxon>Viteae</taxon>
        <taxon>Vitis</taxon>
    </lineage>
</organism>
<name>A0A438FRZ5_VITVI</name>
<dbReference type="AlphaFoldDB" id="A0A438FRZ5"/>